<proteinExistence type="predicted"/>
<keyword evidence="2" id="KW-1185">Reference proteome</keyword>
<accession>A0A165F3G2</accession>
<dbReference type="InParanoid" id="A0A165F3G2"/>
<gene>
    <name evidence="1" type="ORF">LAESUDRAFT_60859</name>
</gene>
<dbReference type="RefSeq" id="XP_040766041.1">
    <property type="nucleotide sequence ID" value="XM_040903137.1"/>
</dbReference>
<dbReference type="Proteomes" id="UP000076871">
    <property type="component" value="Unassembled WGS sequence"/>
</dbReference>
<dbReference type="GeneID" id="63820168"/>
<name>A0A165F3G2_9APHY</name>
<reference evidence="1 2" key="1">
    <citation type="journal article" date="2016" name="Mol. Biol. Evol.">
        <title>Comparative Genomics of Early-Diverging Mushroom-Forming Fungi Provides Insights into the Origins of Lignocellulose Decay Capabilities.</title>
        <authorList>
            <person name="Nagy L.G."/>
            <person name="Riley R."/>
            <person name="Tritt A."/>
            <person name="Adam C."/>
            <person name="Daum C."/>
            <person name="Floudas D."/>
            <person name="Sun H."/>
            <person name="Yadav J.S."/>
            <person name="Pangilinan J."/>
            <person name="Larsson K.H."/>
            <person name="Matsuura K."/>
            <person name="Barry K."/>
            <person name="Labutti K."/>
            <person name="Kuo R."/>
            <person name="Ohm R.A."/>
            <person name="Bhattacharya S.S."/>
            <person name="Shirouzu T."/>
            <person name="Yoshinaga Y."/>
            <person name="Martin F.M."/>
            <person name="Grigoriev I.V."/>
            <person name="Hibbett D.S."/>
        </authorList>
    </citation>
    <scope>NUCLEOTIDE SEQUENCE [LARGE SCALE GENOMIC DNA]</scope>
    <source>
        <strain evidence="1 2">93-53</strain>
    </source>
</reference>
<dbReference type="EMBL" id="KV427615">
    <property type="protein sequence ID" value="KZT08301.1"/>
    <property type="molecule type" value="Genomic_DNA"/>
</dbReference>
<dbReference type="AlphaFoldDB" id="A0A165F3G2"/>
<protein>
    <submittedName>
        <fullName evidence="1">Uncharacterized protein</fullName>
    </submittedName>
</protein>
<sequence>MKDTLKWAAKFSALVSLALRSVVAHFGLFHNPLRHIHQALNASIAARRSWSEFSKRRLSVHFVVFTTKPATLILPGQFGSRSGPCLRRVIRDGLSRSIRYVSTERLLKAKWPGI</sequence>
<organism evidence="1 2">
    <name type="scientific">Laetiporus sulphureus 93-53</name>
    <dbReference type="NCBI Taxonomy" id="1314785"/>
    <lineage>
        <taxon>Eukaryota</taxon>
        <taxon>Fungi</taxon>
        <taxon>Dikarya</taxon>
        <taxon>Basidiomycota</taxon>
        <taxon>Agaricomycotina</taxon>
        <taxon>Agaricomycetes</taxon>
        <taxon>Polyporales</taxon>
        <taxon>Laetiporus</taxon>
    </lineage>
</organism>
<evidence type="ECO:0000313" key="2">
    <source>
        <dbReference type="Proteomes" id="UP000076871"/>
    </source>
</evidence>
<evidence type="ECO:0000313" key="1">
    <source>
        <dbReference type="EMBL" id="KZT08301.1"/>
    </source>
</evidence>